<protein>
    <submittedName>
        <fullName evidence="16">Uncharacterized protein</fullName>
    </submittedName>
</protein>
<dbReference type="CDD" id="cd06790">
    <property type="entry name" value="PDZ_neurabin-like"/>
    <property type="match status" value="1"/>
</dbReference>
<evidence type="ECO:0000256" key="1">
    <source>
        <dbReference type="ARBA" id="ARBA00004245"/>
    </source>
</evidence>
<keyword evidence="6" id="KW-0524">Neurogenesis</keyword>
<feature type="domain" description="PDZ" evidence="15">
    <location>
        <begin position="5"/>
        <end position="93"/>
    </location>
</feature>
<dbReference type="GO" id="GO:0007015">
    <property type="term" value="P:actin filament organization"/>
    <property type="evidence" value="ECO:0007669"/>
    <property type="project" value="TreeGrafter"/>
</dbReference>
<keyword evidence="4" id="KW-0597">Phosphoprotein</keyword>
<feature type="region of interest" description="Disordered" evidence="13">
    <location>
        <begin position="470"/>
        <end position="655"/>
    </location>
</feature>
<keyword evidence="7" id="KW-0770">Synapse</keyword>
<dbReference type="InterPro" id="IPR001478">
    <property type="entry name" value="PDZ"/>
</dbReference>
<dbReference type="Gene3D" id="2.30.42.10">
    <property type="match status" value="1"/>
</dbReference>
<evidence type="ECO:0000256" key="9">
    <source>
        <dbReference type="ARBA" id="ARBA00023203"/>
    </source>
</evidence>
<evidence type="ECO:0000256" key="7">
    <source>
        <dbReference type="ARBA" id="ARBA00023018"/>
    </source>
</evidence>
<dbReference type="InterPro" id="IPR013761">
    <property type="entry name" value="SAM/pointed_sf"/>
</dbReference>
<feature type="compositionally biased region" description="Basic and acidic residues" evidence="13">
    <location>
        <begin position="404"/>
        <end position="428"/>
    </location>
</feature>
<comment type="subcellular location">
    <subcellularLocation>
        <location evidence="1">Cytoplasm</location>
        <location evidence="1">Cytoskeleton</location>
    </subcellularLocation>
    <subcellularLocation>
        <location evidence="11">Synapse</location>
    </subcellularLocation>
</comment>
<dbReference type="GO" id="GO:0019722">
    <property type="term" value="P:calcium-mediated signaling"/>
    <property type="evidence" value="ECO:0007669"/>
    <property type="project" value="TreeGrafter"/>
</dbReference>
<dbReference type="PANTHER" id="PTHR16154:SF6">
    <property type="entry name" value="SPINOPHILIN, ISOFORM J"/>
    <property type="match status" value="1"/>
</dbReference>
<dbReference type="Pfam" id="PF07647">
    <property type="entry name" value="SAM_2"/>
    <property type="match status" value="1"/>
</dbReference>
<keyword evidence="8 12" id="KW-0175">Coiled coil</keyword>
<dbReference type="SUPFAM" id="SSF47769">
    <property type="entry name" value="SAM/Pointed domain"/>
    <property type="match status" value="1"/>
</dbReference>
<dbReference type="InterPro" id="IPR036034">
    <property type="entry name" value="PDZ_sf"/>
</dbReference>
<dbReference type="Ensembl" id="ENSEBUT00000012580.1">
    <property type="protein sequence ID" value="ENSEBUP00000012004.1"/>
    <property type="gene ID" value="ENSEBUG00000007670.1"/>
</dbReference>
<dbReference type="CDD" id="cd09512">
    <property type="entry name" value="SAM_Neurabin-like"/>
    <property type="match status" value="1"/>
</dbReference>
<evidence type="ECO:0000256" key="6">
    <source>
        <dbReference type="ARBA" id="ARBA00022902"/>
    </source>
</evidence>
<dbReference type="GO" id="GO:0015629">
    <property type="term" value="C:actin cytoskeleton"/>
    <property type="evidence" value="ECO:0007669"/>
    <property type="project" value="TreeGrafter"/>
</dbReference>
<dbReference type="AlphaFoldDB" id="A0A8C4Q9B6"/>
<evidence type="ECO:0000256" key="10">
    <source>
        <dbReference type="ARBA" id="ARBA00023212"/>
    </source>
</evidence>
<dbReference type="GO" id="GO:0051015">
    <property type="term" value="F:actin filament binding"/>
    <property type="evidence" value="ECO:0007669"/>
    <property type="project" value="TreeGrafter"/>
</dbReference>
<feature type="region of interest" description="Disordered" evidence="13">
    <location>
        <begin position="367"/>
        <end position="437"/>
    </location>
</feature>
<dbReference type="Proteomes" id="UP000694388">
    <property type="component" value="Unplaced"/>
</dbReference>
<keyword evidence="5" id="KW-0221">Differentiation</keyword>
<reference evidence="16" key="2">
    <citation type="submission" date="2025-09" db="UniProtKB">
        <authorList>
            <consortium name="Ensembl"/>
        </authorList>
    </citation>
    <scope>IDENTIFICATION</scope>
</reference>
<keyword evidence="9" id="KW-0009">Actin-binding</keyword>
<name>A0A8C4Q9B6_EPTBU</name>
<proteinExistence type="predicted"/>
<evidence type="ECO:0000256" key="13">
    <source>
        <dbReference type="SAM" id="MobiDB-lite"/>
    </source>
</evidence>
<feature type="compositionally biased region" description="Basic and acidic residues" evidence="13">
    <location>
        <begin position="624"/>
        <end position="635"/>
    </location>
</feature>
<dbReference type="OMA" id="ANSRICT"/>
<keyword evidence="17" id="KW-1185">Reference proteome</keyword>
<feature type="coiled-coil region" evidence="12">
    <location>
        <begin position="236"/>
        <end position="365"/>
    </location>
</feature>
<organism evidence="16 17">
    <name type="scientific">Eptatretus burgeri</name>
    <name type="common">Inshore hagfish</name>
    <dbReference type="NCBI Taxonomy" id="7764"/>
    <lineage>
        <taxon>Eukaryota</taxon>
        <taxon>Metazoa</taxon>
        <taxon>Chordata</taxon>
        <taxon>Craniata</taxon>
        <taxon>Vertebrata</taxon>
        <taxon>Cyclostomata</taxon>
        <taxon>Myxini</taxon>
        <taxon>Myxiniformes</taxon>
        <taxon>Myxinidae</taxon>
        <taxon>Eptatretinae</taxon>
        <taxon>Eptatretus</taxon>
    </lineage>
</organism>
<dbReference type="GeneTree" id="ENSGT00940000155538"/>
<accession>A0A8C4Q9B6</accession>
<dbReference type="GO" id="GO:0014069">
    <property type="term" value="C:postsynaptic density"/>
    <property type="evidence" value="ECO:0007669"/>
    <property type="project" value="TreeGrafter"/>
</dbReference>
<evidence type="ECO:0000256" key="11">
    <source>
        <dbReference type="ARBA" id="ARBA00034103"/>
    </source>
</evidence>
<feature type="domain" description="SAM" evidence="14">
    <location>
        <begin position="735"/>
        <end position="798"/>
    </location>
</feature>
<evidence type="ECO:0000259" key="14">
    <source>
        <dbReference type="PROSITE" id="PS50105"/>
    </source>
</evidence>
<dbReference type="SUPFAM" id="SSF50156">
    <property type="entry name" value="PDZ domain-like"/>
    <property type="match status" value="1"/>
</dbReference>
<dbReference type="Gene3D" id="1.10.150.50">
    <property type="entry name" value="Transcription Factor, Ets-1"/>
    <property type="match status" value="1"/>
</dbReference>
<evidence type="ECO:0000256" key="2">
    <source>
        <dbReference type="ARBA" id="ARBA00022473"/>
    </source>
</evidence>
<dbReference type="PANTHER" id="PTHR16154">
    <property type="entry name" value="NEURABIN"/>
    <property type="match status" value="1"/>
</dbReference>
<evidence type="ECO:0000259" key="15">
    <source>
        <dbReference type="PROSITE" id="PS50106"/>
    </source>
</evidence>
<dbReference type="InterPro" id="IPR043446">
    <property type="entry name" value="Neurabin-like"/>
</dbReference>
<feature type="compositionally biased region" description="Low complexity" evidence="13">
    <location>
        <begin position="636"/>
        <end position="655"/>
    </location>
</feature>
<reference evidence="16" key="1">
    <citation type="submission" date="2025-08" db="UniProtKB">
        <authorList>
            <consortium name="Ensembl"/>
        </authorList>
    </citation>
    <scope>IDENTIFICATION</scope>
</reference>
<dbReference type="GO" id="GO:0030425">
    <property type="term" value="C:dendrite"/>
    <property type="evidence" value="ECO:0007669"/>
    <property type="project" value="TreeGrafter"/>
</dbReference>
<dbReference type="SMART" id="SM00228">
    <property type="entry name" value="PDZ"/>
    <property type="match status" value="1"/>
</dbReference>
<dbReference type="SMART" id="SM00454">
    <property type="entry name" value="SAM"/>
    <property type="match status" value="1"/>
</dbReference>
<keyword evidence="10" id="KW-0206">Cytoskeleton</keyword>
<evidence type="ECO:0000256" key="4">
    <source>
        <dbReference type="ARBA" id="ARBA00022553"/>
    </source>
</evidence>
<evidence type="ECO:0000313" key="17">
    <source>
        <dbReference type="Proteomes" id="UP000694388"/>
    </source>
</evidence>
<dbReference type="GO" id="GO:0005737">
    <property type="term" value="C:cytoplasm"/>
    <property type="evidence" value="ECO:0007669"/>
    <property type="project" value="TreeGrafter"/>
</dbReference>
<evidence type="ECO:0000256" key="5">
    <source>
        <dbReference type="ARBA" id="ARBA00022782"/>
    </source>
</evidence>
<dbReference type="InterPro" id="IPR001660">
    <property type="entry name" value="SAM"/>
</dbReference>
<keyword evidence="3" id="KW-0963">Cytoplasm</keyword>
<dbReference type="FunFam" id="2.30.42.10:FF:000010">
    <property type="entry name" value="Neurabin-1 isoform 1"/>
    <property type="match status" value="1"/>
</dbReference>
<evidence type="ECO:0000313" key="16">
    <source>
        <dbReference type="Ensembl" id="ENSEBUP00000012004.1"/>
    </source>
</evidence>
<dbReference type="PROSITE" id="PS50106">
    <property type="entry name" value="PDZ"/>
    <property type="match status" value="1"/>
</dbReference>
<dbReference type="Pfam" id="PF00595">
    <property type="entry name" value="PDZ"/>
    <property type="match status" value="1"/>
</dbReference>
<dbReference type="PROSITE" id="PS50105">
    <property type="entry name" value="SAM_DOMAIN"/>
    <property type="match status" value="1"/>
</dbReference>
<evidence type="ECO:0000256" key="8">
    <source>
        <dbReference type="ARBA" id="ARBA00023054"/>
    </source>
</evidence>
<sequence>MDLFEVEIEKGDNGLGLSIIGMGVGADAGLEKLGIFVKSIMDGGAAHCDGRICVNDQIVEVDGVSLVGVTQNFAATVLKKTQGFVRFLIGREKPGQESEVSRLISQTLEQERRQREFFEQQYAHYRCQRGDDDNDDDDDEEEERALLDCLISNHVNHNNNNKHTSLQTGEYVTDEEDEGAMELGLPSRRNRMAIEVFELPEGEDEDDLSPSEIDSGQLSRRFQELRIKHAVTGAEIAQLKQKLAYCEDERDHWEAERRQLQQSMEENAIRMSKLENYWLEAQTLCQTVNEHLKDSQSQYQALEKKYNKAKKLIKEYQQKEVEFVMREEAQNKKLEEIDEQYQQRLENLQSQLSVLELELQEYRENDAVRSNNNCQPLEPESSFESPRPGGHAQPPCPTAPERVPLCRERPLDMAETREVKSTLDKESDSGNIKASSPGALNLAEDALDFSIAVPGTALLDSSALKERAQLAGKAQRRQPSLFHLRGSLGSTDGDEGLESPVKEDESPEQISPEENILPATQSPSRASRSLGASPTHLLHHHTSEKDHCRKRHSLEPVASPGPQETHSAERSRRSFPDLSNAFLKLTGKGRRVDKENARLSSNSREASEERSQSNGDSLLPEFAENAREGREERISDGSLSSSGGCPSPSSSASFSNHNPKISLSWPSFFNRSLDLNFSIGEHRMKGTSSSSSSCDMLGWMPQEPDMGRSHTFVVSSSEMLDEAIPDGQQQGIAAWSPEHVSQWLSNLGLQQHVTEFHFHSIDGNALLQLDGSKLKALGVSNREERMLIKRHLKDLRTLKNEGTRVPAAGQC</sequence>
<dbReference type="GO" id="GO:0031175">
    <property type="term" value="P:neuron projection development"/>
    <property type="evidence" value="ECO:0007669"/>
    <property type="project" value="TreeGrafter"/>
</dbReference>
<feature type="compositionally biased region" description="Polar residues" evidence="13">
    <location>
        <begin position="518"/>
        <end position="532"/>
    </location>
</feature>
<feature type="compositionally biased region" description="Basic and acidic residues" evidence="13">
    <location>
        <begin position="566"/>
        <end position="575"/>
    </location>
</feature>
<evidence type="ECO:0000256" key="12">
    <source>
        <dbReference type="SAM" id="Coils"/>
    </source>
</evidence>
<evidence type="ECO:0000256" key="3">
    <source>
        <dbReference type="ARBA" id="ARBA00022490"/>
    </source>
</evidence>
<keyword evidence="2" id="KW-0217">Developmental protein</keyword>